<name>A0A1W1D106_9ZZZZ</name>
<evidence type="ECO:0000259" key="1">
    <source>
        <dbReference type="Pfam" id="PF11329"/>
    </source>
</evidence>
<accession>A0A1W1D106</accession>
<reference evidence="2" key="1">
    <citation type="submission" date="2016-10" db="EMBL/GenBank/DDBJ databases">
        <authorList>
            <person name="de Groot N.N."/>
        </authorList>
    </citation>
    <scope>NUCLEOTIDE SEQUENCE</scope>
</reference>
<dbReference type="InterPro" id="IPR021478">
    <property type="entry name" value="DUF3131"/>
</dbReference>
<dbReference type="EMBL" id="FPHM01000310">
    <property type="protein sequence ID" value="SFV71774.1"/>
    <property type="molecule type" value="Genomic_DNA"/>
</dbReference>
<protein>
    <recommendedName>
        <fullName evidence="1">DUF3131 domain-containing protein</fullName>
    </recommendedName>
</protein>
<organism evidence="2">
    <name type="scientific">hydrothermal vent metagenome</name>
    <dbReference type="NCBI Taxonomy" id="652676"/>
    <lineage>
        <taxon>unclassified sequences</taxon>
        <taxon>metagenomes</taxon>
        <taxon>ecological metagenomes</taxon>
    </lineage>
</organism>
<dbReference type="AlphaFoldDB" id="A0A1W1D106"/>
<evidence type="ECO:0000313" key="2">
    <source>
        <dbReference type="EMBL" id="SFV71774.1"/>
    </source>
</evidence>
<feature type="domain" description="DUF3131" evidence="1">
    <location>
        <begin position="1"/>
        <end position="276"/>
    </location>
</feature>
<proteinExistence type="predicted"/>
<dbReference type="Pfam" id="PF11329">
    <property type="entry name" value="DUF3131"/>
    <property type="match status" value="1"/>
</dbReference>
<sequence>MTDYGNTVQKEGIGWSAIDIGRILSPLYFIKKHYGQYSKPIHKLLSRWAFKALRHRGQLQGCGVENKKEECLQEGRLGYEQYTANVFSLFGIGLHSSMKYTTYLGFKTIYDIRIPYDIRDKDNFGANNYVLMEPYVLDGLEFGWDYHSKEFSYRLYKAQEERYKKTGILTAITEDNIDQKPYFIYNTIFVNKVEWSAITETGEALNELKTLSTKASFGLHALYHTDYTQKLIDKVKTLQTDKGWYAGFYEKDWRINKSITCNTNAIILESLLYKVEGVLLKTSKKVES</sequence>
<gene>
    <name evidence="2" type="ORF">MNB_SV-13-621</name>
</gene>